<feature type="region of interest" description="Disordered" evidence="2">
    <location>
        <begin position="756"/>
        <end position="798"/>
    </location>
</feature>
<evidence type="ECO:0000259" key="3">
    <source>
        <dbReference type="Pfam" id="PF26086"/>
    </source>
</evidence>
<comment type="similarity">
    <text evidence="1">Belongs to the Niban family.</text>
</comment>
<dbReference type="SUPFAM" id="SSF50729">
    <property type="entry name" value="PH domain-like"/>
    <property type="match status" value="1"/>
</dbReference>
<feature type="compositionally biased region" description="Basic and acidic residues" evidence="2">
    <location>
        <begin position="628"/>
        <end position="644"/>
    </location>
</feature>
<dbReference type="EMBL" id="SOYY01000006">
    <property type="protein sequence ID" value="KAA0719886.1"/>
    <property type="molecule type" value="Genomic_DNA"/>
</dbReference>
<gene>
    <name evidence="4" type="ORF">E1301_Tti011687</name>
</gene>
<feature type="domain" description="Niban 1/2/3" evidence="3">
    <location>
        <begin position="314"/>
        <end position="482"/>
    </location>
</feature>
<evidence type="ECO:0000256" key="2">
    <source>
        <dbReference type="SAM" id="MobiDB-lite"/>
    </source>
</evidence>
<feature type="compositionally biased region" description="Polar residues" evidence="2">
    <location>
        <begin position="702"/>
        <end position="716"/>
    </location>
</feature>
<dbReference type="InterPro" id="IPR026088">
    <property type="entry name" value="Niban-like"/>
</dbReference>
<dbReference type="Proteomes" id="UP000324632">
    <property type="component" value="Chromosome 6"/>
</dbReference>
<evidence type="ECO:0000313" key="4">
    <source>
        <dbReference type="EMBL" id="KAA0719886.1"/>
    </source>
</evidence>
<feature type="region of interest" description="Disordered" evidence="2">
    <location>
        <begin position="702"/>
        <end position="729"/>
    </location>
</feature>
<comment type="caution">
    <text evidence="4">The sequence shown here is derived from an EMBL/GenBank/DDBJ whole genome shotgun (WGS) entry which is preliminary data.</text>
</comment>
<dbReference type="CDD" id="cd23949">
    <property type="entry name" value="Niban-like"/>
    <property type="match status" value="1"/>
</dbReference>
<keyword evidence="5" id="KW-1185">Reference proteome</keyword>
<name>A0A5A9PG40_9TELE</name>
<accession>A0A5A9PG40</accession>
<dbReference type="InterPro" id="IPR059060">
    <property type="entry name" value="Niban_1/2/3_dom"/>
</dbReference>
<sequence>MGDVISTNLDEGKREMITARTRAIMKEFGTIYEQQYAVALFNSVRYEIEGGGTPQTQLLHRKDPLKNKSIFSGGLFQYLEESKKWRSRFLYVGDTYNIGLYENKAAHERGLHSKGIIKCAGYRALTSMEEYLGLLNNSSSDAKAKAGTAPFLKCPTQYPLILWHPYARHHYFCVMTEKEQNKWHAVFQDCVRHTNNGLSEESKVSTPAFTDALRLYRQAKGHYGTWDMMCGNPPQILASLVMETLHPELQTMIVPRLKGKLQHKQRDWMLISDAVYKQVLSQTQTQYEALVQACEVERPRLDAALPLVLPRAEQLLRSNVQPYINSILEALMEPTSRGFSEVRDILFRELVDVTKNAVNDSSKEKLGEQMEKISMLAFHPVKMQGCYEKMEMLNLEGLQQRFDISSPSVFIQRAQILMRQQMDNAVYTFEQLVRQSAEEHSGEDLCKTLQRSQDRVLKKYDYDSSSVRKKFFREALLQIIIPYMLKQLSPSCSADLPRFKELIFEDFSRFILVENSFEEVVLQSVTKDIMTAVKEAAVQRRHNLYRDSMVLTNSDQNLHLLGDDTIDWAGQFGGVKGERQGGEAGNRRRKQIVSMIHLEGMPPLPYESCLEVPGVDNIPEENEGQDVLSKKPESLKPEPEEHGTLKTNPGSPDSIDQIRHLINPVEEVVVPTSEEDGSQLTNGVLPLEQVDDVKHISTVTETMARQSPTKGFSVTDETSDVPVTGQSSDTDLLEDQQTISAIENAIQQIVNAVQEDSDGEFPQTSANSSPNHHDDSGFQSPANENVEEGERQPITVDTEQVTLTMVEGVKMPVC</sequence>
<organism evidence="4 5">
    <name type="scientific">Triplophysa tibetana</name>
    <dbReference type="NCBI Taxonomy" id="1572043"/>
    <lineage>
        <taxon>Eukaryota</taxon>
        <taxon>Metazoa</taxon>
        <taxon>Chordata</taxon>
        <taxon>Craniata</taxon>
        <taxon>Vertebrata</taxon>
        <taxon>Euteleostomi</taxon>
        <taxon>Actinopterygii</taxon>
        <taxon>Neopterygii</taxon>
        <taxon>Teleostei</taxon>
        <taxon>Ostariophysi</taxon>
        <taxon>Cypriniformes</taxon>
        <taxon>Nemacheilidae</taxon>
        <taxon>Triplophysa</taxon>
    </lineage>
</organism>
<protein>
    <submittedName>
        <fullName evidence="4">Niban-like protein 1</fullName>
    </submittedName>
</protein>
<reference evidence="4 5" key="1">
    <citation type="journal article" date="2019" name="Mol. Ecol. Resour.">
        <title>Chromosome-level genome assembly of Triplophysa tibetana, a fish adapted to the harsh high-altitude environment of the Tibetan Plateau.</title>
        <authorList>
            <person name="Yang X."/>
            <person name="Liu H."/>
            <person name="Ma Z."/>
            <person name="Zou Y."/>
            <person name="Zou M."/>
            <person name="Mao Y."/>
            <person name="Li X."/>
            <person name="Wang H."/>
            <person name="Chen T."/>
            <person name="Wang W."/>
            <person name="Yang R."/>
        </authorList>
    </citation>
    <scope>NUCLEOTIDE SEQUENCE [LARGE SCALE GENOMIC DNA]</scope>
    <source>
        <strain evidence="4">TTIB1903HZAU</strain>
        <tissue evidence="4">Muscle</tissue>
    </source>
</reference>
<dbReference type="Pfam" id="PF26089">
    <property type="entry name" value="PH_Niban2"/>
    <property type="match status" value="1"/>
</dbReference>
<dbReference type="PANTHER" id="PTHR14392:SF2">
    <property type="entry name" value="PROTEIN NIBAN 2"/>
    <property type="match status" value="1"/>
</dbReference>
<dbReference type="AlphaFoldDB" id="A0A5A9PG40"/>
<proteinExistence type="inferred from homology"/>
<feature type="region of interest" description="Disordered" evidence="2">
    <location>
        <begin position="614"/>
        <end position="656"/>
    </location>
</feature>
<evidence type="ECO:0000256" key="1">
    <source>
        <dbReference type="ARBA" id="ARBA00010251"/>
    </source>
</evidence>
<dbReference type="PANTHER" id="PTHR14392">
    <property type="entry name" value="NIBAN FAMILY MEMBER"/>
    <property type="match status" value="1"/>
</dbReference>
<evidence type="ECO:0000313" key="5">
    <source>
        <dbReference type="Proteomes" id="UP000324632"/>
    </source>
</evidence>
<dbReference type="Pfam" id="PF26086">
    <property type="entry name" value="Niban2"/>
    <property type="match status" value="1"/>
</dbReference>